<dbReference type="InterPro" id="IPR000056">
    <property type="entry name" value="Ribul_P_3_epim-like"/>
</dbReference>
<dbReference type="EMBL" id="LR739235">
    <property type="protein sequence ID" value="VZR98013.1"/>
    <property type="molecule type" value="Genomic_DNA"/>
</dbReference>
<protein>
    <submittedName>
        <fullName evidence="3">Ribulose-phosphate 3-epimerase</fullName>
        <ecNumber evidence="3">5.1.3.1</ecNumber>
    </submittedName>
</protein>
<gene>
    <name evidence="3" type="primary">rpe_1</name>
    <name evidence="3" type="ORF">MF5295_00578</name>
</gene>
<dbReference type="Gene3D" id="3.20.20.70">
    <property type="entry name" value="Aldolase class I"/>
    <property type="match status" value="1"/>
</dbReference>
<dbReference type="NCBIfam" id="NF004076">
    <property type="entry name" value="PRK05581.1-4"/>
    <property type="match status" value="1"/>
</dbReference>
<name>A0A654IKC5_9MOLU</name>
<evidence type="ECO:0000256" key="1">
    <source>
        <dbReference type="ARBA" id="ARBA00022723"/>
    </source>
</evidence>
<dbReference type="AlphaFoldDB" id="A0A654IKC5"/>
<proteinExistence type="predicted"/>
<sequence length="216" mass="24868">MKITPSIYCANLIDLKTEINNLISAGIDQIHFDVMDGVFVKNYALSNKLLDEIKLQFPSLIIEVHIMGIDLLDKINLFKNTDYLSFHINATNSLDELKLLVDEIKKHNLKVGLVLDLNNQIDEIKELLNQIDLVTFMSIKPGFTGQEFDKSTWTKLEQIKELKTKYPNLKFQIDGGVRWNNIKRLIDKQLDFIVVGSLLFSEDNYLEVVNKISKLI</sequence>
<evidence type="ECO:0000256" key="2">
    <source>
        <dbReference type="ARBA" id="ARBA00023235"/>
    </source>
</evidence>
<accession>A0A654IKC5</accession>
<reference evidence="3" key="1">
    <citation type="submission" date="2019-11" db="EMBL/GenBank/DDBJ databases">
        <authorList>
            <person name="Falquet L."/>
            <person name="Falquet L."/>
        </authorList>
    </citation>
    <scope>NUCLEOTIDE SEQUENCE</scope>
    <source>
        <strain evidence="3">8756-13</strain>
    </source>
</reference>
<dbReference type="CDD" id="cd00429">
    <property type="entry name" value="RPE"/>
    <property type="match status" value="1"/>
</dbReference>
<dbReference type="GO" id="GO:0005975">
    <property type="term" value="P:carbohydrate metabolic process"/>
    <property type="evidence" value="ECO:0007669"/>
    <property type="project" value="InterPro"/>
</dbReference>
<dbReference type="GO" id="GO:0046872">
    <property type="term" value="F:metal ion binding"/>
    <property type="evidence" value="ECO:0007669"/>
    <property type="project" value="UniProtKB-KW"/>
</dbReference>
<dbReference type="InterPro" id="IPR013785">
    <property type="entry name" value="Aldolase_TIM"/>
</dbReference>
<dbReference type="SUPFAM" id="SSF51366">
    <property type="entry name" value="Ribulose-phoshate binding barrel"/>
    <property type="match status" value="1"/>
</dbReference>
<dbReference type="InterPro" id="IPR011060">
    <property type="entry name" value="RibuloseP-bd_barrel"/>
</dbReference>
<organism evidence="3">
    <name type="scientific">Mycoplasma feriruminatoris</name>
    <dbReference type="NCBI Taxonomy" id="1179777"/>
    <lineage>
        <taxon>Bacteria</taxon>
        <taxon>Bacillati</taxon>
        <taxon>Mycoplasmatota</taxon>
        <taxon>Mollicutes</taxon>
        <taxon>Mycoplasmataceae</taxon>
        <taxon>Mycoplasma</taxon>
    </lineage>
</organism>
<dbReference type="PROSITE" id="PS01085">
    <property type="entry name" value="RIBUL_P_3_EPIMER_1"/>
    <property type="match status" value="1"/>
</dbReference>
<dbReference type="GO" id="GO:0004750">
    <property type="term" value="F:D-ribulose-phosphate 3-epimerase activity"/>
    <property type="evidence" value="ECO:0007669"/>
    <property type="project" value="UniProtKB-EC"/>
</dbReference>
<dbReference type="EC" id="5.1.3.1" evidence="3"/>
<dbReference type="Pfam" id="PF00834">
    <property type="entry name" value="Ribul_P_3_epim"/>
    <property type="match status" value="1"/>
</dbReference>
<dbReference type="PANTHER" id="PTHR11749">
    <property type="entry name" value="RIBULOSE-5-PHOSPHATE-3-EPIMERASE"/>
    <property type="match status" value="1"/>
</dbReference>
<evidence type="ECO:0000313" key="3">
    <source>
        <dbReference type="EMBL" id="VZR98013.1"/>
    </source>
</evidence>
<keyword evidence="2 3" id="KW-0413">Isomerase</keyword>
<keyword evidence="1" id="KW-0479">Metal-binding</keyword>